<feature type="domain" description="AB hydrolase-1" evidence="1">
    <location>
        <begin position="62"/>
        <end position="282"/>
    </location>
</feature>
<evidence type="ECO:0000259" key="1">
    <source>
        <dbReference type="Pfam" id="PF00561"/>
    </source>
</evidence>
<comment type="caution">
    <text evidence="2">The sequence shown here is derived from an EMBL/GenBank/DDBJ whole genome shotgun (WGS) entry which is preliminary data.</text>
</comment>
<evidence type="ECO:0000313" key="3">
    <source>
        <dbReference type="Proteomes" id="UP000185612"/>
    </source>
</evidence>
<gene>
    <name evidence="2" type="ORF">BSZ40_10935</name>
</gene>
<dbReference type="AlphaFoldDB" id="A0A1Q5PTM8"/>
<evidence type="ECO:0000313" key="2">
    <source>
        <dbReference type="EMBL" id="OKL50740.1"/>
    </source>
</evidence>
<dbReference type="Gene3D" id="3.40.50.1820">
    <property type="entry name" value="alpha/beta hydrolase"/>
    <property type="match status" value="1"/>
</dbReference>
<proteinExistence type="predicted"/>
<dbReference type="InterPro" id="IPR050266">
    <property type="entry name" value="AB_hydrolase_sf"/>
</dbReference>
<dbReference type="RefSeq" id="WP_073826370.1">
    <property type="nucleotide sequence ID" value="NZ_MQVS01000017.1"/>
</dbReference>
<dbReference type="EMBL" id="MQVS01000017">
    <property type="protein sequence ID" value="OKL50740.1"/>
    <property type="molecule type" value="Genomic_DNA"/>
</dbReference>
<dbReference type="PRINTS" id="PR00111">
    <property type="entry name" value="ABHYDROLASE"/>
</dbReference>
<accession>A0A1Q5PTM8</accession>
<organism evidence="2 3">
    <name type="scientific">Buchananella hordeovulneris</name>
    <dbReference type="NCBI Taxonomy" id="52770"/>
    <lineage>
        <taxon>Bacteria</taxon>
        <taxon>Bacillati</taxon>
        <taxon>Actinomycetota</taxon>
        <taxon>Actinomycetes</taxon>
        <taxon>Actinomycetales</taxon>
        <taxon>Actinomycetaceae</taxon>
        <taxon>Buchananella</taxon>
    </lineage>
</organism>
<keyword evidence="3" id="KW-1185">Reference proteome</keyword>
<dbReference type="PANTHER" id="PTHR43798:SF33">
    <property type="entry name" value="HYDROLASE, PUTATIVE (AFU_ORTHOLOGUE AFUA_2G14860)-RELATED"/>
    <property type="match status" value="1"/>
</dbReference>
<name>A0A1Q5PTM8_9ACTO</name>
<dbReference type="PROSITE" id="PS51257">
    <property type="entry name" value="PROKAR_LIPOPROTEIN"/>
    <property type="match status" value="1"/>
</dbReference>
<dbReference type="Pfam" id="PF00561">
    <property type="entry name" value="Abhydrolase_1"/>
    <property type="match status" value="1"/>
</dbReference>
<protein>
    <recommendedName>
        <fullName evidence="1">AB hydrolase-1 domain-containing protein</fullName>
    </recommendedName>
</protein>
<reference evidence="3" key="1">
    <citation type="submission" date="2016-12" db="EMBL/GenBank/DDBJ databases">
        <authorList>
            <person name="Meng X."/>
        </authorList>
    </citation>
    <scope>NUCLEOTIDE SEQUENCE [LARGE SCALE GENOMIC DNA]</scope>
    <source>
        <strain evidence="3">DSM 20732</strain>
    </source>
</reference>
<dbReference type="GO" id="GO:0016020">
    <property type="term" value="C:membrane"/>
    <property type="evidence" value="ECO:0007669"/>
    <property type="project" value="TreeGrafter"/>
</dbReference>
<dbReference type="InterPro" id="IPR029058">
    <property type="entry name" value="AB_hydrolase_fold"/>
</dbReference>
<dbReference type="InParanoid" id="A0A1Q5PTM8"/>
<dbReference type="GO" id="GO:0003824">
    <property type="term" value="F:catalytic activity"/>
    <property type="evidence" value="ECO:0007669"/>
    <property type="project" value="UniProtKB-ARBA"/>
</dbReference>
<dbReference type="OrthoDB" id="3249793at2"/>
<dbReference type="InterPro" id="IPR000073">
    <property type="entry name" value="AB_hydrolase_1"/>
</dbReference>
<dbReference type="PANTHER" id="PTHR43798">
    <property type="entry name" value="MONOACYLGLYCEROL LIPASE"/>
    <property type="match status" value="1"/>
</dbReference>
<dbReference type="SUPFAM" id="SSF53474">
    <property type="entry name" value="alpha/beta-Hydrolases"/>
    <property type="match status" value="1"/>
</dbReference>
<dbReference type="FunCoup" id="A0A1Q5PTM8">
    <property type="interactions" value="181"/>
</dbReference>
<sequence>MSPHLRPVAAALTVGGACLATTVGFRRTLRAARIRLASYQTRTLMLPTGPVTCTQGGREDGPPLVVLHGMFGGYDQGLDVGRQVAPHCRLIAPSRFGYPGTPVPTDHSPRAQAAQVRQLLDALAVPAAFILGASAGGTAALRFALDYPDRTRGLLLLSAALPEPTRPHQPAKRLGPPRWLCRDFAMFALSPFFPLALGMPRDILGTMLPTAARRDGVALDGSINNPDMARHYDDYPVEQLRCPTLILQARDDKLASYQRAQAALPRFPRAHMHMFNDGGHLIAAHGAEVRSIVAQFIAAPALFVNQRASSGVYGG</sequence>
<dbReference type="Proteomes" id="UP000185612">
    <property type="component" value="Unassembled WGS sequence"/>
</dbReference>
<dbReference type="STRING" id="52770.BSZ40_10935"/>